<organism evidence="1 2">
    <name type="scientific">Conexivisphaera calida</name>
    <dbReference type="NCBI Taxonomy" id="1874277"/>
    <lineage>
        <taxon>Archaea</taxon>
        <taxon>Nitrososphaerota</taxon>
        <taxon>Conexivisphaeria</taxon>
        <taxon>Conexivisphaerales</taxon>
        <taxon>Conexivisphaeraceae</taxon>
        <taxon>Conexivisphaera</taxon>
    </lineage>
</organism>
<name>A0A4P2VMY3_9ARCH</name>
<reference evidence="1 2" key="1">
    <citation type="journal article" date="2019" name="ISME J.">
        <title>Isolation and characterization of a thermophilic sulfur- and iron-reducing thaumarchaeote from a terrestrial acidic hot spring.</title>
        <authorList>
            <person name="Kato S."/>
            <person name="Itoh T."/>
            <person name="Yuki M."/>
            <person name="Nagamori M."/>
            <person name="Ohnishi M."/>
            <person name="Uematsu K."/>
            <person name="Suzuki K."/>
            <person name="Takashina T."/>
            <person name="Ohkuma M."/>
        </authorList>
    </citation>
    <scope>NUCLEOTIDE SEQUENCE [LARGE SCALE GENOMIC DNA]</scope>
    <source>
        <strain evidence="1 2">NAS-02</strain>
    </source>
</reference>
<evidence type="ECO:0008006" key="3">
    <source>
        <dbReference type="Google" id="ProtNLM"/>
    </source>
</evidence>
<dbReference type="AlphaFoldDB" id="A0A4P2VMY3"/>
<gene>
    <name evidence="1" type="ORF">NAS2_0939</name>
</gene>
<dbReference type="PANTHER" id="PTHR42824:SF1">
    <property type="entry name" value="GLUTAMINE AMIDOTRANSFERASE YAFJ-RELATED"/>
    <property type="match status" value="1"/>
</dbReference>
<protein>
    <recommendedName>
        <fullName evidence="3">Glutamine amidotransferase type-2 domain-containing protein</fullName>
    </recommendedName>
</protein>
<evidence type="ECO:0000313" key="2">
    <source>
        <dbReference type="Proteomes" id="UP000509448"/>
    </source>
</evidence>
<dbReference type="PANTHER" id="PTHR42824">
    <property type="entry name" value="GLUTAMINE AMIDOTRANSFERASE"/>
    <property type="match status" value="1"/>
</dbReference>
<proteinExistence type="predicted"/>
<accession>A0A4P2VMY3</accession>
<sequence>MAVAIGSFEEGELRELMEALRDAAAHDPYGEALYGEVSHGDGWGILIAALDGSRSLHYRSTRPIYGEDYARISEIIPRWAPGVRVVLMAHARAASEGSPVNLMSTHPVHAHSPWGDLYMVHNGQFLRERLGDPGGEDPVSALHNDTWLAAVALASRIEGRISRGDLESLLEAEDTGANLGVALLGGDRAQVVVGSHYSLLGDDRDGDRERYYRLYRCGFPGGAVYASSTIAELHMGTRRCSSVGNGEFHSYVGSDGYDVWRFQ</sequence>
<dbReference type="KEGG" id="ccai:NAS2_0939"/>
<keyword evidence="2" id="KW-1185">Reference proteome</keyword>
<dbReference type="InterPro" id="IPR029055">
    <property type="entry name" value="Ntn_hydrolases_N"/>
</dbReference>
<dbReference type="Proteomes" id="UP000509448">
    <property type="component" value="Chromosome"/>
</dbReference>
<dbReference type="SUPFAM" id="SSF56235">
    <property type="entry name" value="N-terminal nucleophile aminohydrolases (Ntn hydrolases)"/>
    <property type="match status" value="1"/>
</dbReference>
<dbReference type="Gene3D" id="3.60.20.10">
    <property type="entry name" value="Glutamine Phosphoribosylpyrophosphate, subunit 1, domain 1"/>
    <property type="match status" value="1"/>
</dbReference>
<dbReference type="EMBL" id="AP018732">
    <property type="protein sequence ID" value="BBE42328.1"/>
    <property type="molecule type" value="Genomic_DNA"/>
</dbReference>
<evidence type="ECO:0000313" key="1">
    <source>
        <dbReference type="EMBL" id="BBE42328.1"/>
    </source>
</evidence>